<comment type="pathway">
    <text evidence="3">Protein modification; protein ubiquitination.</text>
</comment>
<evidence type="ECO:0000256" key="9">
    <source>
        <dbReference type="ARBA" id="ARBA00022771"/>
    </source>
</evidence>
<evidence type="ECO:0000256" key="10">
    <source>
        <dbReference type="ARBA" id="ARBA00022786"/>
    </source>
</evidence>
<evidence type="ECO:0000256" key="4">
    <source>
        <dbReference type="ARBA" id="ARBA00008518"/>
    </source>
</evidence>
<evidence type="ECO:0000256" key="14">
    <source>
        <dbReference type="SAM" id="Coils"/>
    </source>
</evidence>
<dbReference type="PRINTS" id="PR01406">
    <property type="entry name" value="BBOXZNFINGER"/>
</dbReference>
<evidence type="ECO:0000256" key="11">
    <source>
        <dbReference type="ARBA" id="ARBA00022833"/>
    </source>
</evidence>
<dbReference type="PANTHER" id="PTHR24103">
    <property type="entry name" value="E3 UBIQUITIN-PROTEIN LIGASE TRIM"/>
    <property type="match status" value="1"/>
</dbReference>
<keyword evidence="12 14" id="KW-0175">Coiled coil</keyword>
<dbReference type="GO" id="GO:0005737">
    <property type="term" value="C:cytoplasm"/>
    <property type="evidence" value="ECO:0007669"/>
    <property type="project" value="UniProtKB-SubCell"/>
</dbReference>
<dbReference type="AlphaFoldDB" id="A0A8C3XVF6"/>
<dbReference type="EC" id="2.3.2.27" evidence="5"/>
<comment type="similarity">
    <text evidence="4">Belongs to the TRIM/RBCC family.</text>
</comment>
<dbReference type="Proteomes" id="UP000694403">
    <property type="component" value="Unplaced"/>
</dbReference>
<feature type="domain" description="RING-type" evidence="15">
    <location>
        <begin position="16"/>
        <end position="59"/>
    </location>
</feature>
<comment type="subcellular location">
    <subcellularLocation>
        <location evidence="2">Cytoplasm</location>
    </subcellularLocation>
</comment>
<accession>A0A8C3XVF6</accession>
<evidence type="ECO:0000313" key="17">
    <source>
        <dbReference type="Ensembl" id="ENSCSRP00000025600.1"/>
    </source>
</evidence>
<dbReference type="Pfam" id="PF15227">
    <property type="entry name" value="zf-C3HC4_4"/>
    <property type="match status" value="1"/>
</dbReference>
<reference evidence="17" key="2">
    <citation type="submission" date="2025-09" db="UniProtKB">
        <authorList>
            <consortium name="Ensembl"/>
        </authorList>
    </citation>
    <scope>IDENTIFICATION</scope>
</reference>
<evidence type="ECO:0000256" key="3">
    <source>
        <dbReference type="ARBA" id="ARBA00004906"/>
    </source>
</evidence>
<evidence type="ECO:0000256" key="8">
    <source>
        <dbReference type="ARBA" id="ARBA00022723"/>
    </source>
</evidence>
<dbReference type="GO" id="GO:0061630">
    <property type="term" value="F:ubiquitin protein ligase activity"/>
    <property type="evidence" value="ECO:0007669"/>
    <property type="project" value="UniProtKB-EC"/>
</dbReference>
<name>A0A8C3XVF6_CHESE</name>
<proteinExistence type="inferred from homology"/>
<evidence type="ECO:0000256" key="2">
    <source>
        <dbReference type="ARBA" id="ARBA00004496"/>
    </source>
</evidence>
<keyword evidence="7" id="KW-0808">Transferase</keyword>
<feature type="domain" description="B box-type" evidence="16">
    <location>
        <begin position="91"/>
        <end position="132"/>
    </location>
</feature>
<dbReference type="SUPFAM" id="SSF57845">
    <property type="entry name" value="B-box zinc-binding domain"/>
    <property type="match status" value="1"/>
</dbReference>
<keyword evidence="6" id="KW-0963">Cytoplasm</keyword>
<dbReference type="SMART" id="SM00336">
    <property type="entry name" value="BBOX"/>
    <property type="match status" value="1"/>
</dbReference>
<dbReference type="PROSITE" id="PS00518">
    <property type="entry name" value="ZF_RING_1"/>
    <property type="match status" value="1"/>
</dbReference>
<evidence type="ECO:0000259" key="16">
    <source>
        <dbReference type="PROSITE" id="PS50119"/>
    </source>
</evidence>
<keyword evidence="18" id="KW-1185">Reference proteome</keyword>
<dbReference type="Gene3D" id="3.30.40.10">
    <property type="entry name" value="Zinc/RING finger domain, C3HC4 (zinc finger)"/>
    <property type="match status" value="1"/>
</dbReference>
<keyword evidence="9 13" id="KW-0863">Zinc-finger</keyword>
<dbReference type="SMART" id="SM00184">
    <property type="entry name" value="RING"/>
    <property type="match status" value="1"/>
</dbReference>
<evidence type="ECO:0000313" key="18">
    <source>
        <dbReference type="Proteomes" id="UP000694403"/>
    </source>
</evidence>
<feature type="coiled-coil region" evidence="14">
    <location>
        <begin position="187"/>
        <end position="239"/>
    </location>
</feature>
<dbReference type="Pfam" id="PF00643">
    <property type="entry name" value="zf-B_box"/>
    <property type="match status" value="1"/>
</dbReference>
<evidence type="ECO:0000256" key="7">
    <source>
        <dbReference type="ARBA" id="ARBA00022679"/>
    </source>
</evidence>
<evidence type="ECO:0000256" key="1">
    <source>
        <dbReference type="ARBA" id="ARBA00000900"/>
    </source>
</evidence>
<dbReference type="PROSITE" id="PS50119">
    <property type="entry name" value="ZF_BBOX"/>
    <property type="match status" value="1"/>
</dbReference>
<dbReference type="CDD" id="cd19762">
    <property type="entry name" value="Bbox2_TRIM7-like"/>
    <property type="match status" value="1"/>
</dbReference>
<dbReference type="InterPro" id="IPR001841">
    <property type="entry name" value="Znf_RING"/>
</dbReference>
<dbReference type="InterPro" id="IPR013083">
    <property type="entry name" value="Znf_RING/FYVE/PHD"/>
</dbReference>
<organism evidence="17 18">
    <name type="scientific">Chelydra serpentina</name>
    <name type="common">Snapping turtle</name>
    <name type="synonym">Testudo serpentina</name>
    <dbReference type="NCBI Taxonomy" id="8475"/>
    <lineage>
        <taxon>Eukaryota</taxon>
        <taxon>Metazoa</taxon>
        <taxon>Chordata</taxon>
        <taxon>Craniata</taxon>
        <taxon>Vertebrata</taxon>
        <taxon>Euteleostomi</taxon>
        <taxon>Archelosauria</taxon>
        <taxon>Testudinata</taxon>
        <taxon>Testudines</taxon>
        <taxon>Cryptodira</taxon>
        <taxon>Durocryptodira</taxon>
        <taxon>Americhelydia</taxon>
        <taxon>Chelydroidea</taxon>
        <taxon>Chelydridae</taxon>
        <taxon>Chelydra</taxon>
    </lineage>
</organism>
<keyword evidence="10" id="KW-0833">Ubl conjugation pathway</keyword>
<evidence type="ECO:0000256" key="13">
    <source>
        <dbReference type="PROSITE-ProRule" id="PRU00024"/>
    </source>
</evidence>
<dbReference type="PROSITE" id="PS50089">
    <property type="entry name" value="ZF_RING_2"/>
    <property type="match status" value="1"/>
</dbReference>
<dbReference type="InterPro" id="IPR000315">
    <property type="entry name" value="Znf_B-box"/>
</dbReference>
<keyword evidence="11" id="KW-0862">Zinc</keyword>
<comment type="catalytic activity">
    <reaction evidence="1">
        <text>S-ubiquitinyl-[E2 ubiquitin-conjugating enzyme]-L-cysteine + [acceptor protein]-L-lysine = [E2 ubiquitin-conjugating enzyme]-L-cysteine + N(6)-ubiquitinyl-[acceptor protein]-L-lysine.</text>
        <dbReference type="EC" id="2.3.2.27"/>
    </reaction>
</comment>
<dbReference type="Ensembl" id="ENSCSRT00000026679.1">
    <property type="protein sequence ID" value="ENSCSRP00000025600.1"/>
    <property type="gene ID" value="ENSCSRG00000019139.1"/>
</dbReference>
<sequence>MASTAIAGDLEDDAICSVCLGYLTEPVTIACGHNFCRACITQYSEGKGTGTPLTCPQCRARFQKGEFKPNTQLNNIVQKIKQLGLKPGKGQKKDLCERHEERLKLFCEDDGETICLVCEKSRHHKSHTVVPIEEAAQDYKEKLQGALDPLRKELEEALVLTSKEKKKTTEWQRKVKNKRETIVGEFNKLHTLLREEEQLLLQRLEEEERETLQRLQENVTKLSQQSSSLQQLITEIEEKCQQPVVKLLTDVKSALSRYVSDVHCSYILGTGSAVMCAQRS</sequence>
<dbReference type="SUPFAM" id="SSF57850">
    <property type="entry name" value="RING/U-box"/>
    <property type="match status" value="1"/>
</dbReference>
<evidence type="ECO:0000256" key="6">
    <source>
        <dbReference type="ARBA" id="ARBA00022490"/>
    </source>
</evidence>
<dbReference type="InterPro" id="IPR020457">
    <property type="entry name" value="Znf_B-box_chordata"/>
</dbReference>
<evidence type="ECO:0000256" key="5">
    <source>
        <dbReference type="ARBA" id="ARBA00012483"/>
    </source>
</evidence>
<dbReference type="GO" id="GO:0008270">
    <property type="term" value="F:zinc ion binding"/>
    <property type="evidence" value="ECO:0007669"/>
    <property type="project" value="UniProtKB-KW"/>
</dbReference>
<evidence type="ECO:0000256" key="12">
    <source>
        <dbReference type="ARBA" id="ARBA00023054"/>
    </source>
</evidence>
<protein>
    <recommendedName>
        <fullName evidence="5">RING-type E3 ubiquitin transferase</fullName>
        <ecNumber evidence="5">2.3.2.27</ecNumber>
    </recommendedName>
</protein>
<reference evidence="17" key="1">
    <citation type="submission" date="2025-08" db="UniProtKB">
        <authorList>
            <consortium name="Ensembl"/>
        </authorList>
    </citation>
    <scope>IDENTIFICATION</scope>
</reference>
<dbReference type="InterPro" id="IPR050143">
    <property type="entry name" value="TRIM/RBCC"/>
</dbReference>
<dbReference type="Gene3D" id="3.30.160.60">
    <property type="entry name" value="Classic Zinc Finger"/>
    <property type="match status" value="1"/>
</dbReference>
<keyword evidence="8" id="KW-0479">Metal-binding</keyword>
<evidence type="ECO:0000259" key="15">
    <source>
        <dbReference type="PROSITE" id="PS50089"/>
    </source>
</evidence>
<dbReference type="InterPro" id="IPR017907">
    <property type="entry name" value="Znf_RING_CS"/>
</dbReference>